<reference evidence="1" key="1">
    <citation type="submission" date="2023-10" db="EMBL/GenBank/DDBJ databases">
        <authorList>
            <person name="Chen Y."/>
            <person name="Shah S."/>
            <person name="Dougan E. K."/>
            <person name="Thang M."/>
            <person name="Chan C."/>
        </authorList>
    </citation>
    <scope>NUCLEOTIDE SEQUENCE [LARGE SCALE GENOMIC DNA]</scope>
</reference>
<evidence type="ECO:0000313" key="1">
    <source>
        <dbReference type="EMBL" id="CAK0885405.1"/>
    </source>
</evidence>
<comment type="caution">
    <text evidence="1">The sequence shown here is derived from an EMBL/GenBank/DDBJ whole genome shotgun (WGS) entry which is preliminary data.</text>
</comment>
<keyword evidence="2" id="KW-1185">Reference proteome</keyword>
<sequence>VAFEGMCMGWTWALYLCSEGIESCISDAGLAMMKDRSPVPATWSQRGMGGACVGNVTAVAANPPGAASVLEMVERVANEGGLSLRPPEVGKLVESLGLVLDVERLELRPAPHRLWRLWAAAQSLRCRSRVGSGDLEVWLGRAISMMRLGRPLMAILQEVYRRLGVRRERQVCIDYVLRREMWAVQSVFFFFPCVDLAMPISEVVRVSDSSTEGRGPPCRRAGAEVIHEEMRYRERWRFMGAEPEAERLFFTADFAREDVWENVGVSDPADPDEQVFAAWALATCGLWAWPEERIHVKEVAADLRP</sequence>
<name>A0ABN9WG45_9DINO</name>
<feature type="non-terminal residue" evidence="1">
    <location>
        <position position="305"/>
    </location>
</feature>
<organism evidence="1 2">
    <name type="scientific">Prorocentrum cordatum</name>
    <dbReference type="NCBI Taxonomy" id="2364126"/>
    <lineage>
        <taxon>Eukaryota</taxon>
        <taxon>Sar</taxon>
        <taxon>Alveolata</taxon>
        <taxon>Dinophyceae</taxon>
        <taxon>Prorocentrales</taxon>
        <taxon>Prorocentraceae</taxon>
        <taxon>Prorocentrum</taxon>
    </lineage>
</organism>
<dbReference type="EMBL" id="CAUYUJ010018667">
    <property type="protein sequence ID" value="CAK0885405.1"/>
    <property type="molecule type" value="Genomic_DNA"/>
</dbReference>
<gene>
    <name evidence="1" type="ORF">PCOR1329_LOCUS67031</name>
</gene>
<feature type="non-terminal residue" evidence="1">
    <location>
        <position position="1"/>
    </location>
</feature>
<evidence type="ECO:0000313" key="2">
    <source>
        <dbReference type="Proteomes" id="UP001189429"/>
    </source>
</evidence>
<accession>A0ABN9WG45</accession>
<dbReference type="Proteomes" id="UP001189429">
    <property type="component" value="Unassembled WGS sequence"/>
</dbReference>
<protein>
    <submittedName>
        <fullName evidence="1">Uncharacterized protein</fullName>
    </submittedName>
</protein>
<proteinExistence type="predicted"/>